<dbReference type="HOGENOM" id="CLU_898334_0_0_1"/>
<sequence>MAGMLPSPLKFAPSEEASVAAFDPADLEDPSVSLGSFSRDLGAAGNHQQQHHQHHPAAMEEGLGGDEIDKTESVGSKKKRAEMWQDSEMDALVSAYKQVHMKLLLAGKNGKHVFKSANEKWTEVRNLLLPMGVDRQPKEIERKWSNLLTAYKQIVEWNKKIGHPSYWELDDVLKKEKTKAKELPATFRVQLFESMAEFLGDRNGRRARCLDPNGAPGNGNSTMAGNSTVAGNSSSSSLSRFEMALSTLRVLPFLSFFSLFFRFFRSFSFGSFCL</sequence>
<keyword evidence="4" id="KW-1185">Reference proteome</keyword>
<dbReference type="InterPro" id="IPR001005">
    <property type="entry name" value="SANT/Myb"/>
</dbReference>
<feature type="domain" description="Myb-like" evidence="2">
    <location>
        <begin position="76"/>
        <end position="148"/>
    </location>
</feature>
<dbReference type="PANTHER" id="PTHR33492">
    <property type="entry name" value="OSJNBA0043A12.37 PROTEIN-RELATED"/>
    <property type="match status" value="1"/>
</dbReference>
<feature type="region of interest" description="Disordered" evidence="1">
    <location>
        <begin position="33"/>
        <end position="82"/>
    </location>
</feature>
<dbReference type="EMBL" id="GL377581">
    <property type="protein sequence ID" value="EFJ27954.1"/>
    <property type="molecule type" value="Genomic_DNA"/>
</dbReference>
<evidence type="ECO:0000313" key="3">
    <source>
        <dbReference type="EMBL" id="EFJ27954.1"/>
    </source>
</evidence>
<dbReference type="PROSITE" id="PS50090">
    <property type="entry name" value="MYB_LIKE"/>
    <property type="match status" value="1"/>
</dbReference>
<dbReference type="InParanoid" id="D8RJR4"/>
<protein>
    <recommendedName>
        <fullName evidence="2">Myb-like domain-containing protein</fullName>
    </recommendedName>
</protein>
<accession>D8RJR4</accession>
<dbReference type="Gramene" id="EFJ27954">
    <property type="protein sequence ID" value="EFJ27954"/>
    <property type="gene ID" value="SELMODRAFT_451610"/>
</dbReference>
<evidence type="ECO:0000256" key="1">
    <source>
        <dbReference type="SAM" id="MobiDB-lite"/>
    </source>
</evidence>
<dbReference type="eggNOG" id="KOG3199">
    <property type="taxonomic scope" value="Eukaryota"/>
</dbReference>
<dbReference type="Proteomes" id="UP000001514">
    <property type="component" value="Unassembled WGS sequence"/>
</dbReference>
<evidence type="ECO:0000259" key="2">
    <source>
        <dbReference type="PROSITE" id="PS50090"/>
    </source>
</evidence>
<evidence type="ECO:0000313" key="4">
    <source>
        <dbReference type="Proteomes" id="UP000001514"/>
    </source>
</evidence>
<name>D8RJR4_SELML</name>
<dbReference type="Pfam" id="PF13837">
    <property type="entry name" value="Myb_DNA-bind_4"/>
    <property type="match status" value="1"/>
</dbReference>
<proteinExistence type="predicted"/>
<dbReference type="KEGG" id="smo:SELMODRAFT_451610"/>
<gene>
    <name evidence="3" type="ORF">SELMODRAFT_451610</name>
</gene>
<organism evidence="4">
    <name type="scientific">Selaginella moellendorffii</name>
    <name type="common">Spikemoss</name>
    <dbReference type="NCBI Taxonomy" id="88036"/>
    <lineage>
        <taxon>Eukaryota</taxon>
        <taxon>Viridiplantae</taxon>
        <taxon>Streptophyta</taxon>
        <taxon>Embryophyta</taxon>
        <taxon>Tracheophyta</taxon>
        <taxon>Lycopodiopsida</taxon>
        <taxon>Selaginellales</taxon>
        <taxon>Selaginellaceae</taxon>
        <taxon>Selaginella</taxon>
    </lineage>
</organism>
<dbReference type="AlphaFoldDB" id="D8RJR4"/>
<dbReference type="PANTHER" id="PTHR33492:SF4">
    <property type="entry name" value="OS02G0174300 PROTEIN"/>
    <property type="match status" value="1"/>
</dbReference>
<dbReference type="InterPro" id="IPR044822">
    <property type="entry name" value="Myb_DNA-bind_4"/>
</dbReference>
<dbReference type="Gene3D" id="1.10.10.60">
    <property type="entry name" value="Homeodomain-like"/>
    <property type="match status" value="1"/>
</dbReference>
<reference evidence="3 4" key="1">
    <citation type="journal article" date="2011" name="Science">
        <title>The Selaginella genome identifies genetic changes associated with the evolution of vascular plants.</title>
        <authorList>
            <person name="Banks J.A."/>
            <person name="Nishiyama T."/>
            <person name="Hasebe M."/>
            <person name="Bowman J.L."/>
            <person name="Gribskov M."/>
            <person name="dePamphilis C."/>
            <person name="Albert V.A."/>
            <person name="Aono N."/>
            <person name="Aoyama T."/>
            <person name="Ambrose B.A."/>
            <person name="Ashton N.W."/>
            <person name="Axtell M.J."/>
            <person name="Barker E."/>
            <person name="Barker M.S."/>
            <person name="Bennetzen J.L."/>
            <person name="Bonawitz N.D."/>
            <person name="Chapple C."/>
            <person name="Cheng C."/>
            <person name="Correa L.G."/>
            <person name="Dacre M."/>
            <person name="DeBarry J."/>
            <person name="Dreyer I."/>
            <person name="Elias M."/>
            <person name="Engstrom E.M."/>
            <person name="Estelle M."/>
            <person name="Feng L."/>
            <person name="Finet C."/>
            <person name="Floyd S.K."/>
            <person name="Frommer W.B."/>
            <person name="Fujita T."/>
            <person name="Gramzow L."/>
            <person name="Gutensohn M."/>
            <person name="Harholt J."/>
            <person name="Hattori M."/>
            <person name="Heyl A."/>
            <person name="Hirai T."/>
            <person name="Hiwatashi Y."/>
            <person name="Ishikawa M."/>
            <person name="Iwata M."/>
            <person name="Karol K.G."/>
            <person name="Koehler B."/>
            <person name="Kolukisaoglu U."/>
            <person name="Kubo M."/>
            <person name="Kurata T."/>
            <person name="Lalonde S."/>
            <person name="Li K."/>
            <person name="Li Y."/>
            <person name="Litt A."/>
            <person name="Lyons E."/>
            <person name="Manning G."/>
            <person name="Maruyama T."/>
            <person name="Michael T.P."/>
            <person name="Mikami K."/>
            <person name="Miyazaki S."/>
            <person name="Morinaga S."/>
            <person name="Murata T."/>
            <person name="Mueller-Roeber B."/>
            <person name="Nelson D.R."/>
            <person name="Obara M."/>
            <person name="Oguri Y."/>
            <person name="Olmstead R.G."/>
            <person name="Onodera N."/>
            <person name="Petersen B.L."/>
            <person name="Pils B."/>
            <person name="Prigge M."/>
            <person name="Rensing S.A."/>
            <person name="Riano-Pachon D.M."/>
            <person name="Roberts A.W."/>
            <person name="Sato Y."/>
            <person name="Scheller H.V."/>
            <person name="Schulz B."/>
            <person name="Schulz C."/>
            <person name="Shakirov E.V."/>
            <person name="Shibagaki N."/>
            <person name="Shinohara N."/>
            <person name="Shippen D.E."/>
            <person name="Soerensen I."/>
            <person name="Sotooka R."/>
            <person name="Sugimoto N."/>
            <person name="Sugita M."/>
            <person name="Sumikawa N."/>
            <person name="Tanurdzic M."/>
            <person name="Theissen G."/>
            <person name="Ulvskov P."/>
            <person name="Wakazuki S."/>
            <person name="Weng J.K."/>
            <person name="Willats W.W."/>
            <person name="Wipf D."/>
            <person name="Wolf P.G."/>
            <person name="Yang L."/>
            <person name="Zimmer A.D."/>
            <person name="Zhu Q."/>
            <person name="Mitros T."/>
            <person name="Hellsten U."/>
            <person name="Loque D."/>
            <person name="Otillar R."/>
            <person name="Salamov A."/>
            <person name="Schmutz J."/>
            <person name="Shapiro H."/>
            <person name="Lindquist E."/>
            <person name="Lucas S."/>
            <person name="Rokhsar D."/>
            <person name="Grigoriev I.V."/>
        </authorList>
    </citation>
    <scope>NUCLEOTIDE SEQUENCE [LARGE SCALE GENOMIC DNA]</scope>
</reference>